<evidence type="ECO:0000313" key="1">
    <source>
        <dbReference type="EMBL" id="CAG4885142.1"/>
    </source>
</evidence>
<name>A0A916J733_9PROT</name>
<accession>A0A916J733</accession>
<sequence>MDLDFTPTLIERHTRYVMLVKVAGKDTETVTNSLIKNAR</sequence>
<protein>
    <submittedName>
        <fullName evidence="1">Uncharacterized protein</fullName>
    </submittedName>
</protein>
<gene>
    <name evidence="1" type="ORF">GTOL_13025</name>
</gene>
<dbReference type="Proteomes" id="UP000742786">
    <property type="component" value="Unassembled WGS sequence"/>
</dbReference>
<organism evidence="1 2">
    <name type="scientific">Georgfuchsia toluolica</name>
    <dbReference type="NCBI Taxonomy" id="424218"/>
    <lineage>
        <taxon>Bacteria</taxon>
        <taxon>Pseudomonadati</taxon>
        <taxon>Pseudomonadota</taxon>
        <taxon>Betaproteobacteria</taxon>
        <taxon>Nitrosomonadales</taxon>
        <taxon>Sterolibacteriaceae</taxon>
        <taxon>Georgfuchsia</taxon>
    </lineage>
</organism>
<keyword evidence="2" id="KW-1185">Reference proteome</keyword>
<dbReference type="EMBL" id="CAJQUM010000001">
    <property type="protein sequence ID" value="CAG4885142.1"/>
    <property type="molecule type" value="Genomic_DNA"/>
</dbReference>
<evidence type="ECO:0000313" key="2">
    <source>
        <dbReference type="Proteomes" id="UP000742786"/>
    </source>
</evidence>
<comment type="caution">
    <text evidence="1">The sequence shown here is derived from an EMBL/GenBank/DDBJ whole genome shotgun (WGS) entry which is preliminary data.</text>
</comment>
<reference evidence="1" key="1">
    <citation type="submission" date="2021-04" db="EMBL/GenBank/DDBJ databases">
        <authorList>
            <person name="Hornung B."/>
        </authorList>
    </citation>
    <scope>NUCLEOTIDE SEQUENCE</scope>
    <source>
        <strain evidence="1">G5G6</strain>
    </source>
</reference>
<dbReference type="AlphaFoldDB" id="A0A916J733"/>
<proteinExistence type="predicted"/>